<dbReference type="EMBL" id="GEGO01006165">
    <property type="protein sequence ID" value="JAR89239.1"/>
    <property type="molecule type" value="Transcribed_RNA"/>
</dbReference>
<accession>A0A147BEP0</accession>
<proteinExistence type="predicted"/>
<name>A0A147BEP0_IXORI</name>
<organism evidence="1">
    <name type="scientific">Ixodes ricinus</name>
    <name type="common">Common tick</name>
    <name type="synonym">Acarus ricinus</name>
    <dbReference type="NCBI Taxonomy" id="34613"/>
    <lineage>
        <taxon>Eukaryota</taxon>
        <taxon>Metazoa</taxon>
        <taxon>Ecdysozoa</taxon>
        <taxon>Arthropoda</taxon>
        <taxon>Chelicerata</taxon>
        <taxon>Arachnida</taxon>
        <taxon>Acari</taxon>
        <taxon>Parasitiformes</taxon>
        <taxon>Ixodida</taxon>
        <taxon>Ixodoidea</taxon>
        <taxon>Ixodidae</taxon>
        <taxon>Ixodinae</taxon>
        <taxon>Ixodes</taxon>
    </lineage>
</organism>
<sequence>QLNLDAVSIPTNPKLQSCAAYFLVKTVFKDRDTHFLGRTFFRVKWSRRALVGQLKARASPRRKKKESYPNVYLSDSSKRVISKSFGICAYCVAFIDPGNEVREKKDSTCFSIALK</sequence>
<dbReference type="AlphaFoldDB" id="A0A147BEP0"/>
<feature type="non-terminal residue" evidence="1">
    <location>
        <position position="1"/>
    </location>
</feature>
<evidence type="ECO:0000313" key="1">
    <source>
        <dbReference type="EMBL" id="JAR89239.1"/>
    </source>
</evidence>
<reference evidence="1" key="1">
    <citation type="journal article" date="2018" name="PLoS Negl. Trop. Dis.">
        <title>Sialome diversity of ticks revealed by RNAseq of single tick salivary glands.</title>
        <authorList>
            <person name="Perner J."/>
            <person name="Kropackova S."/>
            <person name="Kopacek P."/>
            <person name="Ribeiro J.M."/>
        </authorList>
    </citation>
    <scope>NUCLEOTIDE SEQUENCE</scope>
    <source>
        <strain evidence="1">Siblings of single egg batch collected in Ceske Budejovice</strain>
        <tissue evidence="1">Salivary glands</tissue>
    </source>
</reference>
<protein>
    <submittedName>
        <fullName evidence="1">Uncharacterized protein</fullName>
    </submittedName>
</protein>